<evidence type="ECO:0000313" key="4">
    <source>
        <dbReference type="Proteomes" id="UP001279410"/>
    </source>
</evidence>
<gene>
    <name evidence="3" type="ORF">AKAME5_002491800</name>
</gene>
<proteinExistence type="predicted"/>
<name>A0AAD3RLK2_LATJO</name>
<dbReference type="EMBL" id="BRZM01001681">
    <property type="protein sequence ID" value="GLD73593.1"/>
    <property type="molecule type" value="Genomic_DNA"/>
</dbReference>
<sequence length="193" mass="21552">MAVQFRGSVQQKASSSSSELLIPEHCSTHQGLDRRQYPSSILRAGSVVRAVNDLEMMLSKQMKKLFEAELKKVQQYAVDVTLDPDIVHPKATQSDAKQQSKPEKVGMFVDYEEGLVSFYDADTAALIYSFTGCSFTDKLYPFFSPCPNNVEIDLKSQQQQLKTTKLPVCEASVLEPATALVWFVLTLNRAFSS</sequence>
<evidence type="ECO:0000313" key="3">
    <source>
        <dbReference type="EMBL" id="GLD73593.1"/>
    </source>
</evidence>
<dbReference type="Proteomes" id="UP001279410">
    <property type="component" value="Unassembled WGS sequence"/>
</dbReference>
<keyword evidence="4" id="KW-1185">Reference proteome</keyword>
<dbReference type="InterPro" id="IPR001870">
    <property type="entry name" value="B30.2/SPRY"/>
</dbReference>
<dbReference type="Gene3D" id="2.60.120.920">
    <property type="match status" value="1"/>
</dbReference>
<feature type="domain" description="B30.2/SPRY" evidence="2">
    <location>
        <begin position="1"/>
        <end position="161"/>
    </location>
</feature>
<dbReference type="SUPFAM" id="SSF49899">
    <property type="entry name" value="Concanavalin A-like lectins/glucanases"/>
    <property type="match status" value="1"/>
</dbReference>
<dbReference type="PROSITE" id="PS50188">
    <property type="entry name" value="B302_SPRY"/>
    <property type="match status" value="1"/>
</dbReference>
<dbReference type="Pfam" id="PF00622">
    <property type="entry name" value="SPRY"/>
    <property type="match status" value="1"/>
</dbReference>
<organism evidence="3 4">
    <name type="scientific">Lates japonicus</name>
    <name type="common">Japanese lates</name>
    <dbReference type="NCBI Taxonomy" id="270547"/>
    <lineage>
        <taxon>Eukaryota</taxon>
        <taxon>Metazoa</taxon>
        <taxon>Chordata</taxon>
        <taxon>Craniata</taxon>
        <taxon>Vertebrata</taxon>
        <taxon>Euteleostomi</taxon>
        <taxon>Actinopterygii</taxon>
        <taxon>Neopterygii</taxon>
        <taxon>Teleostei</taxon>
        <taxon>Neoteleostei</taxon>
        <taxon>Acanthomorphata</taxon>
        <taxon>Carangaria</taxon>
        <taxon>Carangaria incertae sedis</taxon>
        <taxon>Centropomidae</taxon>
        <taxon>Lates</taxon>
    </lineage>
</organism>
<evidence type="ECO:0000256" key="1">
    <source>
        <dbReference type="SAM" id="MobiDB-lite"/>
    </source>
</evidence>
<dbReference type="InterPro" id="IPR013320">
    <property type="entry name" value="ConA-like_dom_sf"/>
</dbReference>
<dbReference type="InterPro" id="IPR043136">
    <property type="entry name" value="B30.2/SPRY_sf"/>
</dbReference>
<dbReference type="PANTHER" id="PTHR24103">
    <property type="entry name" value="E3 UBIQUITIN-PROTEIN LIGASE TRIM"/>
    <property type="match status" value="1"/>
</dbReference>
<feature type="region of interest" description="Disordered" evidence="1">
    <location>
        <begin position="1"/>
        <end position="21"/>
    </location>
</feature>
<dbReference type="AlphaFoldDB" id="A0AAD3RLK2"/>
<comment type="caution">
    <text evidence="3">The sequence shown here is derived from an EMBL/GenBank/DDBJ whole genome shotgun (WGS) entry which is preliminary data.</text>
</comment>
<evidence type="ECO:0000259" key="2">
    <source>
        <dbReference type="PROSITE" id="PS50188"/>
    </source>
</evidence>
<accession>A0AAD3RLK2</accession>
<protein>
    <submittedName>
        <fullName evidence="3">E3 ubiquitin-protein ligase TRIM11-like protein</fullName>
    </submittedName>
</protein>
<reference evidence="3" key="1">
    <citation type="submission" date="2022-08" db="EMBL/GenBank/DDBJ databases">
        <title>Genome sequencing of akame (Lates japonicus).</title>
        <authorList>
            <person name="Hashiguchi Y."/>
            <person name="Takahashi H."/>
        </authorList>
    </citation>
    <scope>NUCLEOTIDE SEQUENCE</scope>
    <source>
        <strain evidence="3">Kochi</strain>
    </source>
</reference>
<dbReference type="InterPro" id="IPR003877">
    <property type="entry name" value="SPRY_dom"/>
</dbReference>
<dbReference type="InterPro" id="IPR050143">
    <property type="entry name" value="TRIM/RBCC"/>
</dbReference>